<dbReference type="PANTHER" id="PTHR46322">
    <property type="entry name" value="PUROMYCIN-SENSITIVE AMINOPEPTIDASE"/>
    <property type="match status" value="1"/>
</dbReference>
<dbReference type="GO" id="GO:0006508">
    <property type="term" value="P:proteolysis"/>
    <property type="evidence" value="ECO:0007669"/>
    <property type="project" value="UniProtKB-UniRule"/>
</dbReference>
<dbReference type="GO" id="GO:0008270">
    <property type="term" value="F:zinc ion binding"/>
    <property type="evidence" value="ECO:0007669"/>
    <property type="project" value="InterPro"/>
</dbReference>
<evidence type="ECO:0000256" key="7">
    <source>
        <dbReference type="ARBA" id="ARBA00022670"/>
    </source>
</evidence>
<evidence type="ECO:0000256" key="4">
    <source>
        <dbReference type="ARBA" id="ARBA00012564"/>
    </source>
</evidence>
<keyword evidence="11" id="KW-0482">Metalloprotease</keyword>
<keyword evidence="7" id="KW-0645">Protease</keyword>
<proteinExistence type="inferred from homology"/>
<evidence type="ECO:0000313" key="18">
    <source>
        <dbReference type="EMBL" id="QDL38775.1"/>
    </source>
</evidence>
<dbReference type="FunFam" id="2.60.40.1730:FF:000005">
    <property type="entry name" value="Aminopeptidase N"/>
    <property type="match status" value="1"/>
</dbReference>
<sequence length="901" mass="99616">MYREGQATAIQRADYSAPAYWIDTVDLCFDLDPAKTRVLNRMFLRRNPEVPAQPLKLDGDELNLARVLVNGQGTSFKIEGTQLVLDNLPDAFELEIFTTCCPAKNTKLMGLYVSNDSFFTQCEAEGFRRITYFLDRPDVMASYSVTLRADKAKYPVLLSNGNLVAHGPLEDGRHFAKWVDPHRKPCYLFALVAGQLVAREQRILSRAGKEHLLQVYVRAGDLDKTEHAMNSLMHAVAWDEARFGLALDLERFMIVATSDFNMGAMENKGLNIFNTKYVLANQATATDTDYSNIESVVGHEYFHNWTGDRVTCRDWFQLSLKEGLTVFRDQEFSQDLAGEASARAVKRIEDVRLLRTAQFPEDAGPMAHPVRPDSYIEINNFYTVTVYEKGAEVVRMMQTLVGRAGFARGLTLYFERHDGHAVTCDDFAQAIADANPGSALATLLPQFKRWYSQAGTPRLHASGTYDAQARTYTLAVSQSCPPTPGQPPKEPFVIPMGVGLLGQDGQELPLQLAGEAAPVPGQRTLVITQATETLTFVGVDAEPVPSILRGFTAPVVLEFDYSDAQLLTLLAHDSDPFNRWEAGQRLALRRAIKSIAATAYPAGATALDDAYIEAMRSVLRHPLLDAAFKELVLTLPSETYIAEQLDVVDPQRIHAVREAMRAQLAHALADDWQWAYETHRDSGAYRPDPVSSGRRALAGMALANLCLVAQGSGPSASSGQASVWPGKAYQRFKDAGNMTDRLNALSALVSSGHALAAQALPRFHALFKDDALVLDKWFALQAGAPDRDGNVLPAVRQLMKHPDFTLRNPNRARSLIFSYCSANPGGFHRADAAGYVFWSERVMELDGFNPQVAARLARALDRWTKLAEPYRSAAREAIVRVAAKPDLSNDVREVVSRALAD</sequence>
<comment type="catalytic activity">
    <reaction evidence="1">
        <text>Release of an N-terminal amino acid, Xaa-|-Yaa- from a peptide, amide or arylamide. Xaa is preferably Ala, but may be most amino acids including Pro (slow action). When a terminal hydrophobic residue is followed by a prolyl residue, the two may be released as an intact Xaa-Pro dipeptide.</text>
        <dbReference type="EC" id="3.4.11.2"/>
    </reaction>
</comment>
<dbReference type="InterPro" id="IPR042097">
    <property type="entry name" value="Aminopeptidase_N-like_N_sf"/>
</dbReference>
<dbReference type="Proteomes" id="UP000316798">
    <property type="component" value="Chromosome"/>
</dbReference>
<dbReference type="InterPro" id="IPR037144">
    <property type="entry name" value="Peptidase_M1_pepN_C_sf"/>
</dbReference>
<evidence type="ECO:0000256" key="10">
    <source>
        <dbReference type="ARBA" id="ARBA00022833"/>
    </source>
</evidence>
<dbReference type="PANTHER" id="PTHR46322:SF1">
    <property type="entry name" value="PUROMYCIN-SENSITIVE AMINOPEPTIDASE"/>
    <property type="match status" value="1"/>
</dbReference>
<accession>A0A515DEE1</accession>
<dbReference type="Pfam" id="PF17900">
    <property type="entry name" value="Peptidase_M1_N"/>
    <property type="match status" value="1"/>
</dbReference>
<dbReference type="Pfam" id="PF01433">
    <property type="entry name" value="Peptidase_M1"/>
    <property type="match status" value="1"/>
</dbReference>
<evidence type="ECO:0000256" key="8">
    <source>
        <dbReference type="ARBA" id="ARBA00022723"/>
    </source>
</evidence>
<keyword evidence="8" id="KW-0479">Metal-binding</keyword>
<dbReference type="SUPFAM" id="SSF55486">
    <property type="entry name" value="Metalloproteases ('zincins'), catalytic domain"/>
    <property type="match status" value="1"/>
</dbReference>
<feature type="domain" description="Peptidase M1 alanyl aminopeptidase Ig-like fold" evidence="15">
    <location>
        <begin position="455"/>
        <end position="559"/>
    </location>
</feature>
<keyword evidence="6 18" id="KW-0031">Aminopeptidase</keyword>
<keyword evidence="9" id="KW-0378">Hydrolase</keyword>
<name>A0A515DEE1_9BURK</name>
<dbReference type="Gene3D" id="2.60.40.1730">
    <property type="entry name" value="tricorn interacting facor f3 domain"/>
    <property type="match status" value="1"/>
</dbReference>
<dbReference type="Gene3D" id="2.60.40.1840">
    <property type="match status" value="1"/>
</dbReference>
<evidence type="ECO:0000259" key="17">
    <source>
        <dbReference type="Pfam" id="PF17900"/>
    </source>
</evidence>
<dbReference type="InterPro" id="IPR001930">
    <property type="entry name" value="Peptidase_M1"/>
</dbReference>
<evidence type="ECO:0000256" key="5">
    <source>
        <dbReference type="ARBA" id="ARBA00015611"/>
    </source>
</evidence>
<dbReference type="EC" id="3.4.11.2" evidence="4 13"/>
<evidence type="ECO:0000259" key="14">
    <source>
        <dbReference type="Pfam" id="PF01433"/>
    </source>
</evidence>
<dbReference type="PRINTS" id="PR00756">
    <property type="entry name" value="ALADIPTASE"/>
</dbReference>
<comment type="function">
    <text evidence="12">Aminopeptidase N is involved in the degradation of intracellular peptides generated by protein breakdown during normal growth as well as in response to nutrient starvation.</text>
</comment>
<evidence type="ECO:0000256" key="12">
    <source>
        <dbReference type="ARBA" id="ARBA00059739"/>
    </source>
</evidence>
<dbReference type="Gene3D" id="1.25.50.10">
    <property type="entry name" value="Peptidase M1, alanyl aminopeptidase, C-terminal domain"/>
    <property type="match status" value="1"/>
</dbReference>
<dbReference type="InterPro" id="IPR024601">
    <property type="entry name" value="Peptidase_M1_pepN_C"/>
</dbReference>
<dbReference type="SUPFAM" id="SSF63737">
    <property type="entry name" value="Leukotriene A4 hydrolase N-terminal domain"/>
    <property type="match status" value="1"/>
</dbReference>
<dbReference type="CDD" id="cd09600">
    <property type="entry name" value="M1_APN"/>
    <property type="match status" value="1"/>
</dbReference>
<dbReference type="OrthoDB" id="100605at2"/>
<keyword evidence="19" id="KW-1185">Reference proteome</keyword>
<feature type="domain" description="Peptidase M1 alanyl aminopeptidase C-terminal" evidence="16">
    <location>
        <begin position="563"/>
        <end position="900"/>
    </location>
</feature>
<dbReference type="KEGG" id="rhf:EUB48_16895"/>
<comment type="cofactor">
    <cofactor evidence="2">
        <name>Zn(2+)</name>
        <dbReference type="ChEBI" id="CHEBI:29105"/>
    </cofactor>
</comment>
<evidence type="ECO:0000256" key="13">
    <source>
        <dbReference type="NCBIfam" id="TIGR02414"/>
    </source>
</evidence>
<evidence type="ECO:0000259" key="15">
    <source>
        <dbReference type="Pfam" id="PF11940"/>
    </source>
</evidence>
<keyword evidence="10" id="KW-0862">Zinc</keyword>
<dbReference type="InterPro" id="IPR045357">
    <property type="entry name" value="Aminopeptidase_N-like_N"/>
</dbReference>
<dbReference type="AlphaFoldDB" id="A0A515DEE1"/>
<evidence type="ECO:0000313" key="19">
    <source>
        <dbReference type="Proteomes" id="UP000316798"/>
    </source>
</evidence>
<dbReference type="Pfam" id="PF17432">
    <property type="entry name" value="DUF3458_C"/>
    <property type="match status" value="1"/>
</dbReference>
<feature type="domain" description="Aminopeptidase N-like N-terminal" evidence="17">
    <location>
        <begin position="101"/>
        <end position="188"/>
    </location>
</feature>
<comment type="similarity">
    <text evidence="3">Belongs to the peptidase M1 family.</text>
</comment>
<dbReference type="InterPro" id="IPR038438">
    <property type="entry name" value="PepN_Ig-like_sf"/>
</dbReference>
<dbReference type="InterPro" id="IPR014782">
    <property type="entry name" value="Peptidase_M1_dom"/>
</dbReference>
<gene>
    <name evidence="18" type="ORF">EUB48_16895</name>
</gene>
<dbReference type="InterPro" id="IPR027268">
    <property type="entry name" value="Peptidase_M4/M1_CTD_sf"/>
</dbReference>
<evidence type="ECO:0000256" key="1">
    <source>
        <dbReference type="ARBA" id="ARBA00000098"/>
    </source>
</evidence>
<dbReference type="GO" id="GO:0008237">
    <property type="term" value="F:metallopeptidase activity"/>
    <property type="evidence" value="ECO:0007669"/>
    <property type="project" value="UniProtKB-UniRule"/>
</dbReference>
<reference evidence="18 19" key="1">
    <citation type="submission" date="2019-01" db="EMBL/GenBank/DDBJ databases">
        <title>Genomic insights into a novel species Rhodoferax sp.</title>
        <authorList>
            <person name="Jin L."/>
        </authorList>
    </citation>
    <scope>NUCLEOTIDE SEQUENCE [LARGE SCALE GENOMIC DNA]</scope>
    <source>
        <strain evidence="18 19">CHu59-6-5</strain>
    </source>
</reference>
<dbReference type="InterPro" id="IPR035414">
    <property type="entry name" value="Peptidase_M1_pepN_Ig-like"/>
</dbReference>
<evidence type="ECO:0000259" key="16">
    <source>
        <dbReference type="Pfam" id="PF17432"/>
    </source>
</evidence>
<dbReference type="NCBIfam" id="TIGR02414">
    <property type="entry name" value="pepN_proteo"/>
    <property type="match status" value="1"/>
</dbReference>
<dbReference type="RefSeq" id="WP_142820213.1">
    <property type="nucleotide sequence ID" value="NZ_CP035503.1"/>
</dbReference>
<dbReference type="FunFam" id="3.30.2010.30:FF:000002">
    <property type="entry name" value="Putative aminopeptidase N"/>
    <property type="match status" value="1"/>
</dbReference>
<protein>
    <recommendedName>
        <fullName evidence="5 13">Aminopeptidase N</fullName>
        <ecNumber evidence="4 13">3.4.11.2</ecNumber>
    </recommendedName>
</protein>
<evidence type="ECO:0000256" key="9">
    <source>
        <dbReference type="ARBA" id="ARBA00022801"/>
    </source>
</evidence>
<dbReference type="Pfam" id="PF11940">
    <property type="entry name" value="DUF3458"/>
    <property type="match status" value="1"/>
</dbReference>
<dbReference type="FunFam" id="2.60.40.1840:FF:000001">
    <property type="entry name" value="Aminopeptidase N"/>
    <property type="match status" value="1"/>
</dbReference>
<evidence type="ECO:0000256" key="3">
    <source>
        <dbReference type="ARBA" id="ARBA00010136"/>
    </source>
</evidence>
<evidence type="ECO:0000256" key="2">
    <source>
        <dbReference type="ARBA" id="ARBA00001947"/>
    </source>
</evidence>
<evidence type="ECO:0000256" key="11">
    <source>
        <dbReference type="ARBA" id="ARBA00023049"/>
    </source>
</evidence>
<organism evidence="18 19">
    <name type="scientific">Rhodoferax sediminis</name>
    <dbReference type="NCBI Taxonomy" id="2509614"/>
    <lineage>
        <taxon>Bacteria</taxon>
        <taxon>Pseudomonadati</taxon>
        <taxon>Pseudomonadota</taxon>
        <taxon>Betaproteobacteria</taxon>
        <taxon>Burkholderiales</taxon>
        <taxon>Comamonadaceae</taxon>
        <taxon>Rhodoferax</taxon>
    </lineage>
</organism>
<dbReference type="GO" id="GO:0016285">
    <property type="term" value="F:alanyl aminopeptidase activity"/>
    <property type="evidence" value="ECO:0007669"/>
    <property type="project" value="UniProtKB-EC"/>
</dbReference>
<evidence type="ECO:0000256" key="6">
    <source>
        <dbReference type="ARBA" id="ARBA00022438"/>
    </source>
</evidence>
<dbReference type="EMBL" id="CP035503">
    <property type="protein sequence ID" value="QDL38775.1"/>
    <property type="molecule type" value="Genomic_DNA"/>
</dbReference>
<feature type="domain" description="Peptidase M1 membrane alanine aminopeptidase" evidence="14">
    <location>
        <begin position="228"/>
        <end position="435"/>
    </location>
</feature>
<dbReference type="Gene3D" id="1.10.390.10">
    <property type="entry name" value="Neutral Protease Domain 2"/>
    <property type="match status" value="1"/>
</dbReference>
<dbReference type="InterPro" id="IPR012779">
    <property type="entry name" value="Peptidase_M1_pepN"/>
</dbReference>
<dbReference type="Gene3D" id="3.30.2010.30">
    <property type="match status" value="1"/>
</dbReference>